<dbReference type="Proteomes" id="UP001597561">
    <property type="component" value="Unassembled WGS sequence"/>
</dbReference>
<protein>
    <submittedName>
        <fullName evidence="1">DUF771 domain-containing protein</fullName>
    </submittedName>
</protein>
<proteinExistence type="predicted"/>
<keyword evidence="2" id="KW-1185">Reference proteome</keyword>
<comment type="caution">
    <text evidence="1">The sequence shown here is derived from an EMBL/GenBank/DDBJ whole genome shotgun (WGS) entry which is preliminary data.</text>
</comment>
<dbReference type="Pfam" id="PF05595">
    <property type="entry name" value="DUF771"/>
    <property type="match status" value="1"/>
</dbReference>
<gene>
    <name evidence="1" type="ORF">ACFS5P_05770</name>
</gene>
<dbReference type="InterPro" id="IPR008489">
    <property type="entry name" value="DUF771"/>
</dbReference>
<evidence type="ECO:0000313" key="2">
    <source>
        <dbReference type="Proteomes" id="UP001597561"/>
    </source>
</evidence>
<dbReference type="EMBL" id="JBHUPG010000009">
    <property type="protein sequence ID" value="MFD2911376.1"/>
    <property type="molecule type" value="Genomic_DNA"/>
</dbReference>
<organism evidence="1 2">
    <name type="scientific">Jeotgalibacillus terrae</name>
    <dbReference type="NCBI Taxonomy" id="587735"/>
    <lineage>
        <taxon>Bacteria</taxon>
        <taxon>Bacillati</taxon>
        <taxon>Bacillota</taxon>
        <taxon>Bacilli</taxon>
        <taxon>Bacillales</taxon>
        <taxon>Caryophanaceae</taxon>
        <taxon>Jeotgalibacillus</taxon>
    </lineage>
</organism>
<reference evidence="2" key="1">
    <citation type="journal article" date="2019" name="Int. J. Syst. Evol. Microbiol.">
        <title>The Global Catalogue of Microorganisms (GCM) 10K type strain sequencing project: providing services to taxonomists for standard genome sequencing and annotation.</title>
        <authorList>
            <consortium name="The Broad Institute Genomics Platform"/>
            <consortium name="The Broad Institute Genome Sequencing Center for Infectious Disease"/>
            <person name="Wu L."/>
            <person name="Ma J."/>
        </authorList>
    </citation>
    <scope>NUCLEOTIDE SEQUENCE [LARGE SCALE GENOMIC DNA]</scope>
    <source>
        <strain evidence="2">KCTC 13528</strain>
    </source>
</reference>
<name>A0ABW5ZGZ9_9BACL</name>
<dbReference type="RefSeq" id="WP_204730109.1">
    <property type="nucleotide sequence ID" value="NZ_JAFBDK010000013.1"/>
</dbReference>
<sequence>MNQQFAVQVSIPVPDHLVIIEKVELKRLQDQELKGLWWSMKDLEDRTGKKSYWIKENILSKAKYRKTLDVKYGGFVYYPEIKGETYAFHALKMADFLDDHFAEIYMR</sequence>
<evidence type="ECO:0000313" key="1">
    <source>
        <dbReference type="EMBL" id="MFD2911376.1"/>
    </source>
</evidence>
<accession>A0ABW5ZGZ9</accession>